<feature type="compositionally biased region" description="Basic and acidic residues" evidence="1">
    <location>
        <begin position="3237"/>
        <end position="3250"/>
    </location>
</feature>
<feature type="region of interest" description="Disordered" evidence="1">
    <location>
        <begin position="1668"/>
        <end position="1708"/>
    </location>
</feature>
<evidence type="ECO:0008006" key="4">
    <source>
        <dbReference type="Google" id="ProtNLM"/>
    </source>
</evidence>
<feature type="region of interest" description="Disordered" evidence="1">
    <location>
        <begin position="2697"/>
        <end position="2734"/>
    </location>
</feature>
<name>A0A437DH57_ORYJA</name>
<feature type="region of interest" description="Disordered" evidence="1">
    <location>
        <begin position="1362"/>
        <end position="1381"/>
    </location>
</feature>
<dbReference type="InterPro" id="IPR033228">
    <property type="entry name" value="SZT2"/>
</dbReference>
<feature type="compositionally biased region" description="Acidic residues" evidence="1">
    <location>
        <begin position="1694"/>
        <end position="1704"/>
    </location>
</feature>
<dbReference type="PANTHER" id="PTHR14918:SF3">
    <property type="entry name" value="KICSTOR COMPLEX PROTEIN SZT2"/>
    <property type="match status" value="1"/>
</dbReference>
<dbReference type="GO" id="GO:0005777">
    <property type="term" value="C:peroxisome"/>
    <property type="evidence" value="ECO:0007669"/>
    <property type="project" value="InterPro"/>
</dbReference>
<dbReference type="OrthoDB" id="43547at2759"/>
<feature type="region of interest" description="Disordered" evidence="1">
    <location>
        <begin position="2405"/>
        <end position="2439"/>
    </location>
</feature>
<sequence length="3532" mass="393469">MADRADAEVEEADHVYLLMKEDYRISRNVRLAWFLGRLNQVVWPSSGPEVLNSENELDLLSVLPKGWQLDLSPSTHPCVLKPSTRATFLARRYRFIIELDLSPSTGIVDDGTGEMIFDEVFHALSRCLAGLAQPFRVPGTDQLFHPKIFITILAYSSIIGLTSHQVLVQGCQLDRKHLNEFLHQIYQQLRALESSIAEVLHQQQEQQLKDAARSCGLQGNGTPEEPHQSTSMVTADVGLVSMIRQGILALQLLPPNSSAGIIIITDGVTSVPDVAVCETLLNQLRSGTVACSFVQVGGTYSYDCSFGYIPNVELMKFISLATFGSYLPSCPDLDPAGQEMNVYHKAFLTYSFLKTPESLNSEYFCVSQHKLFNEHLVSASGNPALVMRRKKHTEKEVHAHLVSVVSVRLREGYTIRDVSLTKGGTQLEVKLVLLWKHNMHIEYLATAPWPLDPSKRSTRVEVTMEGSYDILHDISCTQRKPITSPFRTSVIRRFWNTLQSINQTDQMLVHLQSFNSVPENYTIPESTKNGVPLFYIPPGSTTPVLSLQHSGSKDSAQVQFASYWKPILSMDATFWQRWLHMHRIVIILEHDLPVPKHLHTAGNNGRYSTIQCRISHSALTSLLKDCSSFVLVEGYSYVKLIYSSSDQPPSSFYLVRVISKTPCMVLRLGFPIGTPAFVRNKIVDELREQILKLRFPHRIQNKEATPKTKRKMVGHPSPSKVTSSPAAKPALSDRPCVVVLSKPLEKLLIRYEKLPLDFRTPFIFNLENFPPPSGSGTPLSMAASRTASSTLASLSRYFLHRRWVWAVQSGHGAAVTMQAIAHILSMLSEIRISEGFHFAASVEGIINMVMELPMQVTSGSSDSESHSCIIQYILFPPHSISTKDSFSTDEDNDTEVEAVEPDAELNLVTECWVEPQSGTVVRCTDQNRHFQGLQYQEIPQAIFPKDLACMSTMMTFEYLIQLCQNKEQVCSLPAAPLDAHGGVQASEGSVHTVPFQFDLIQLLPSCQQVELFFLTFTAAPEPEEQLHAAPSLPNELLLGLLHGSLEHELSDREVPLGAVDHAAFRQHILSRERDGHDAPFALPPIKEGGVKLADRQDTVTSVHTPGSSREVMGSTSTLQSFSNEDLVEEDPLLLQRSASCPQWRCLCEIHQPPAAPPHLSACQLCRCFGSHVPPGACRVLSPAWVLPTIRLGHKSLRLRCGRRKRQCQFLEPPKADLHISFSRQESQQSAGDGSSLRCPVYVYNCSLEHLKEQLVHPHASRQPPDVFFRSLSQDRSSLSSWTDLLAPPHKHKELVSFCSLLQEHYHQSYVKGVYRSLQQACSVSSQDVLMAMDYCEESLQEIDITAFLQTLCGHIRLSWEGGKHSGRSHKGPASFVIGEGEEQQASSCSIELEDMGEAESTEKASPTSPPILNEARTHEFPLALLHTEPDCEVYPDLHSIIQDKFMEILSQHFQSVPSNPHYFFYCPPSPKKEEDSEDEEFQQIPVGEVVSEAEPATEDETAPILTESDTDLVVEYEDHPAASSLDEGDERSLSDSNTVNQDQDSFSILEGYSLLDGEGPQLDLPPLFVHVTCSVNMKSCHGSMPIRTLPTCLGEVFSCLENAEALQSVDLNELSVTLDMFVLTLPLEIDVMTDFHHNRTSFCGYVLNGESHGFYYVSLKRLRPQRLIESTTKPPPPTDPSTDTCNSESHPEEAVLESEADIQADSESKDRKFISVAADVSREAPAESSDLMGSLKLEGGDSGGTRDRNLSGSLQLQSDSGAESGPTPKTASSVSLAESVHSSSNTSSRLRPSRVQSVVSSQGSLDSDMRGYDGGSSDSECESPAFDDQERRAPLMPDFWLIVKIHQDRVKVYSHARCSSVGREASTEELEKKEDDQEVPEFLKLHQNVVRRIGEICRYVNQRMLLQDLHDSHVCNSLLVAESEEDIWKNETLCRQSLNTSDDYSTEESYQARDYLAATMHFIPGHFACDVVWSTIIHIHPRLKMGPNMGVARAIQALRSVLNSFCVVNRKNMFVYQERTTKAVFYLRLCETSLAGTGDPNLSRCLGLARSQEPSPAEDLTGSRSSLEGSRPVGHVDKHILLLVHGVGNAGPEITDELVKVLRKRLDETTLDIITVMLVRNCKLTPADVEFIQPSGSPATEVMTFSLPQHCLTWLSPVAHYLRQNLLIFLHLPKYTDSNTAHHFKHYFHLNSELADGDIYLYNKPGGQGTGGKGIACIALSFIDGGGRPIQASALDGPALQRTESCSAPLCPEHFQELTAVLKVGAVGVSPAAEPRLFVRFDIWEQGNISPLQLSDKLQGALRHALCDAVMELKVLPNPLCLSVPTACSHREDAKGYTLYPAPWARPASWQLGRELSVSFCLRLCSPGALCLLLRWDSGGGEQHPRLHHSHQQKHTAQLLGILSKPDSGEIGSPKTTDDIVQEKGEEGRAARRRHKTENVKQQWSQEKVVELEQVQRKQASQLEEGDVGFLHPVYQHTCQAWITFMTNLGCPSIQQCTAEMASNFLLPSLLSEIVNLVSSLASDTTVKVFEKISSCGCPPSGDTFVPFPEVQDLSHPPDSLRSFILIGRNFHQWHCSTEQGDSSDEESSPGLNRFTPHKGFQRFEALEQGDWTSPHQAGAGVAPRQRFLFISVLDKKVLLHSYNWSVDLGSSLNRELLRLVRWQNARAHVVHCLFNQKMGLFHHYCFSDAPVHDVESKQDPNPFLGPSMEPDALLRSAVPPPSSKEPGRMGGSGRSLAPLHFPSELLPFDEALRDVCTIRPLMEGDVVARHGGQLLEMKAAERREMERQMKIENLFVTWQQRSAQSNMPISATDLEILKHSSRLVHYCATPLLFDPAFRKQIQEEQSGQVLKKRHRSNDSTASGRDRSYSTDSADMLPNRLKEEPWLLDISNSFLQQYVQYLQSMGFILVQVRPQSPARSIARARAAMLSSMSLEGRMSFSYVKHKSEDSPKAVAPGTASYHLQRALPGGIVLMELSFQGCYFCVKQYALECSRIPMGQSVNSQGSLVSKPRCRPFPDAMPVSDCALSMLFTEECDKVRDLMHVHSFSYDFHLRVVHQYLVGSHMTLRQGYQLTDFLDEFISHHPDIPKFGRNHVFQGSLSVSTGMITGHQLYNYITDHASTYGMKPLRMSKAAAAADSKKGLPEYALVDLWTSSGSYKDLEGLQHHDDFDVSLVVCHNAAPFEEQSDSERHLLRLRFFIIMTSQRELFPRLTADMRRFKKLPQIYRDPAEPGGRAPQDRAEAAGPRGDEQDLWEDSSSEVATASTPSDGNEFYPLRGGRMEAQGLLYSSPLFPLLSNEVASARKQIQVSVEQAMGHCRRDNLWKRLFHGEHAALAKLSFAELEELLEAVHSRSVGEIDPQLDCFLTMSPAWYQSLIKVLLSRFPQNCRHFDNSGVQYLAVLNQKFTDSFVLVFLDNPSGKTSLKVVFREPLPAQTTPSSSPPLSWCPCTTTWSLSSTRPAITYGPGCSRAQPELVLFDIQLLNLCMSQDPVLTCTGEPVKCASDLVPSGAEQDVQFSPHCLFKCLPVNLPV</sequence>
<protein>
    <recommendedName>
        <fullName evidence="4">SZT2 subunit of KICSTOR complex</fullName>
    </recommendedName>
</protein>
<evidence type="ECO:0000313" key="3">
    <source>
        <dbReference type="Proteomes" id="UP000283210"/>
    </source>
</evidence>
<dbReference type="PANTHER" id="PTHR14918">
    <property type="entry name" value="KICSTOR COMPLEX PROTEIN SZT2"/>
    <property type="match status" value="1"/>
</dbReference>
<feature type="region of interest" description="Disordered" evidence="1">
    <location>
        <begin position="1386"/>
        <end position="1413"/>
    </location>
</feature>
<feature type="region of interest" description="Disordered" evidence="1">
    <location>
        <begin position="1487"/>
        <end position="1510"/>
    </location>
</feature>
<feature type="region of interest" description="Disordered" evidence="1">
    <location>
        <begin position="3224"/>
        <end position="3273"/>
    </location>
</feature>
<feature type="region of interest" description="Disordered" evidence="1">
    <location>
        <begin position="1721"/>
        <end position="1828"/>
    </location>
</feature>
<reference evidence="2 3" key="1">
    <citation type="submission" date="2018-11" db="EMBL/GenBank/DDBJ databases">
        <authorList>
            <person name="Lopez-Roques C."/>
            <person name="Donnadieu C."/>
            <person name="Bouchez O."/>
            <person name="Klopp C."/>
            <person name="Cabau C."/>
            <person name="Zahm M."/>
        </authorList>
    </citation>
    <scope>NUCLEOTIDE SEQUENCE [LARGE SCALE GENOMIC DNA]</scope>
    <source>
        <strain evidence="2">RS831</strain>
        <tissue evidence="2">Whole body</tissue>
    </source>
</reference>
<feature type="compositionally biased region" description="Basic and acidic residues" evidence="1">
    <location>
        <begin position="2416"/>
        <end position="2430"/>
    </location>
</feature>
<keyword evidence="3" id="KW-1185">Reference proteome</keyword>
<dbReference type="EMBL" id="CM012440">
    <property type="protein sequence ID" value="RVE74110.1"/>
    <property type="molecule type" value="Genomic_DNA"/>
</dbReference>
<feature type="compositionally biased region" description="Low complexity" evidence="1">
    <location>
        <begin position="1771"/>
        <end position="1806"/>
    </location>
</feature>
<feature type="compositionally biased region" description="Polar residues" evidence="1">
    <location>
        <begin position="3259"/>
        <end position="3269"/>
    </location>
</feature>
<feature type="region of interest" description="Disordered" evidence="1">
    <location>
        <begin position="702"/>
        <end position="728"/>
    </location>
</feature>
<reference evidence="2 3" key="2">
    <citation type="submission" date="2019-01" db="EMBL/GenBank/DDBJ databases">
        <title>A chromosome length genome reference of the Java medaka (oryzias javanicus).</title>
        <authorList>
            <person name="Herpin A."/>
            <person name="Takehana Y."/>
            <person name="Naruse K."/>
            <person name="Ansai S."/>
            <person name="Kawaguchi M."/>
        </authorList>
    </citation>
    <scope>NUCLEOTIDE SEQUENCE [LARGE SCALE GENOMIC DNA]</scope>
    <source>
        <strain evidence="2">RS831</strain>
        <tissue evidence="2">Whole body</tissue>
    </source>
</reference>
<feature type="compositionally biased region" description="Low complexity" evidence="1">
    <location>
        <begin position="1750"/>
        <end position="1761"/>
    </location>
</feature>
<feature type="region of interest" description="Disordered" evidence="1">
    <location>
        <begin position="1521"/>
        <end position="1540"/>
    </location>
</feature>
<feature type="region of interest" description="Disordered" evidence="1">
    <location>
        <begin position="2845"/>
        <end position="2875"/>
    </location>
</feature>
<evidence type="ECO:0000313" key="2">
    <source>
        <dbReference type="EMBL" id="RVE74110.1"/>
    </source>
</evidence>
<proteinExistence type="predicted"/>
<gene>
    <name evidence="2" type="ORF">OJAV_G00038230</name>
</gene>
<evidence type="ECO:0000256" key="1">
    <source>
        <dbReference type="SAM" id="MobiDB-lite"/>
    </source>
</evidence>
<dbReference type="Proteomes" id="UP000283210">
    <property type="component" value="Chromosome 4"/>
</dbReference>
<organism evidence="2 3">
    <name type="scientific">Oryzias javanicus</name>
    <name type="common">Javanese ricefish</name>
    <name type="synonym">Aplocheilus javanicus</name>
    <dbReference type="NCBI Taxonomy" id="123683"/>
    <lineage>
        <taxon>Eukaryota</taxon>
        <taxon>Metazoa</taxon>
        <taxon>Chordata</taxon>
        <taxon>Craniata</taxon>
        <taxon>Vertebrata</taxon>
        <taxon>Euteleostomi</taxon>
        <taxon>Actinopterygii</taxon>
        <taxon>Neopterygii</taxon>
        <taxon>Teleostei</taxon>
        <taxon>Neoteleostei</taxon>
        <taxon>Acanthomorphata</taxon>
        <taxon>Ovalentaria</taxon>
        <taxon>Atherinomorphae</taxon>
        <taxon>Beloniformes</taxon>
        <taxon>Adrianichthyidae</taxon>
        <taxon>Oryziinae</taxon>
        <taxon>Oryzias</taxon>
    </lineage>
</organism>
<accession>A0A437DH57</accession>